<keyword evidence="10" id="KW-1185">Reference proteome</keyword>
<evidence type="ECO:0000256" key="5">
    <source>
        <dbReference type="ARBA" id="ARBA00022801"/>
    </source>
</evidence>
<keyword evidence="4" id="KW-0479">Metal-binding</keyword>
<evidence type="ECO:0000313" key="10">
    <source>
        <dbReference type="Proteomes" id="UP001464378"/>
    </source>
</evidence>
<keyword evidence="7" id="KW-0224">Dipeptidase</keyword>
<dbReference type="Pfam" id="PF01546">
    <property type="entry name" value="Peptidase_M20"/>
    <property type="match status" value="1"/>
</dbReference>
<dbReference type="RefSeq" id="WP_349231351.1">
    <property type="nucleotide sequence ID" value="NZ_JBBMFK010000007.1"/>
</dbReference>
<proteinExistence type="inferred from homology"/>
<dbReference type="InterPro" id="IPR050072">
    <property type="entry name" value="Peptidase_M20A"/>
</dbReference>
<reference evidence="9 10" key="1">
    <citation type="submission" date="2024-03" db="EMBL/GenBank/DDBJ databases">
        <title>Human intestinal bacterial collection.</title>
        <authorList>
            <person name="Pauvert C."/>
            <person name="Hitch T.C.A."/>
            <person name="Clavel T."/>
        </authorList>
    </citation>
    <scope>NUCLEOTIDE SEQUENCE [LARGE SCALE GENOMIC DNA]</scope>
    <source>
        <strain evidence="9 10">CLA-AP-H29</strain>
    </source>
</reference>
<dbReference type="PANTHER" id="PTHR43808">
    <property type="entry name" value="ACETYLORNITHINE DEACETYLASE"/>
    <property type="match status" value="1"/>
</dbReference>
<gene>
    <name evidence="9" type="ORF">WMO64_05955</name>
</gene>
<evidence type="ECO:0000256" key="4">
    <source>
        <dbReference type="ARBA" id="ARBA00022723"/>
    </source>
</evidence>
<protein>
    <submittedName>
        <fullName evidence="9">M20 family metallopeptidase</fullName>
    </submittedName>
</protein>
<dbReference type="InterPro" id="IPR036264">
    <property type="entry name" value="Bact_exopeptidase_dim_dom"/>
</dbReference>
<dbReference type="Proteomes" id="UP001464378">
    <property type="component" value="Unassembled WGS sequence"/>
</dbReference>
<dbReference type="NCBIfam" id="TIGR01887">
    <property type="entry name" value="dipeptidaselike"/>
    <property type="match status" value="1"/>
</dbReference>
<dbReference type="Gene3D" id="3.40.630.10">
    <property type="entry name" value="Zn peptidases"/>
    <property type="match status" value="1"/>
</dbReference>
<dbReference type="Gene3D" id="3.30.70.360">
    <property type="match status" value="2"/>
</dbReference>
<evidence type="ECO:0000256" key="6">
    <source>
        <dbReference type="ARBA" id="ARBA00022833"/>
    </source>
</evidence>
<dbReference type="SUPFAM" id="SSF53187">
    <property type="entry name" value="Zn-dependent exopeptidases"/>
    <property type="match status" value="1"/>
</dbReference>
<evidence type="ECO:0000256" key="7">
    <source>
        <dbReference type="ARBA" id="ARBA00022997"/>
    </source>
</evidence>
<dbReference type="CDD" id="cd03888">
    <property type="entry name" value="M20_PepV"/>
    <property type="match status" value="1"/>
</dbReference>
<comment type="caution">
    <text evidence="9">The sequence shown here is derived from an EMBL/GenBank/DDBJ whole genome shotgun (WGS) entry which is preliminary data.</text>
</comment>
<comment type="cofactor">
    <cofactor evidence="1">
        <name>Zn(2+)</name>
        <dbReference type="ChEBI" id="CHEBI:29105"/>
    </cofactor>
</comment>
<evidence type="ECO:0000256" key="2">
    <source>
        <dbReference type="ARBA" id="ARBA00006247"/>
    </source>
</evidence>
<dbReference type="InterPro" id="IPR010964">
    <property type="entry name" value="M20A_pepV-rel"/>
</dbReference>
<dbReference type="SUPFAM" id="SSF55031">
    <property type="entry name" value="Bacterial exopeptidase dimerisation domain"/>
    <property type="match status" value="1"/>
</dbReference>
<name>A0ABV1E6R7_9FIRM</name>
<organism evidence="9 10">
    <name type="scientific">Pseudoflavonifractor intestinihominis</name>
    <dbReference type="NCBI Taxonomy" id="3133171"/>
    <lineage>
        <taxon>Bacteria</taxon>
        <taxon>Bacillati</taxon>
        <taxon>Bacillota</taxon>
        <taxon>Clostridia</taxon>
        <taxon>Eubacteriales</taxon>
        <taxon>Oscillospiraceae</taxon>
        <taxon>Pseudoflavonifractor</taxon>
    </lineage>
</organism>
<accession>A0ABV1E6R7</accession>
<keyword evidence="8" id="KW-0482">Metalloprotease</keyword>
<dbReference type="InterPro" id="IPR002933">
    <property type="entry name" value="Peptidase_M20"/>
</dbReference>
<dbReference type="EMBL" id="JBBMFK010000007">
    <property type="protein sequence ID" value="MEQ2443007.1"/>
    <property type="molecule type" value="Genomic_DNA"/>
</dbReference>
<evidence type="ECO:0000256" key="8">
    <source>
        <dbReference type="ARBA" id="ARBA00023049"/>
    </source>
</evidence>
<comment type="similarity">
    <text evidence="2">Belongs to the peptidase M20A family.</text>
</comment>
<evidence type="ECO:0000256" key="3">
    <source>
        <dbReference type="ARBA" id="ARBA00022670"/>
    </source>
</evidence>
<keyword evidence="6" id="KW-0862">Zinc</keyword>
<evidence type="ECO:0000256" key="1">
    <source>
        <dbReference type="ARBA" id="ARBA00001947"/>
    </source>
</evidence>
<evidence type="ECO:0000313" key="9">
    <source>
        <dbReference type="EMBL" id="MEQ2443007.1"/>
    </source>
</evidence>
<sequence length="472" mass="50071">MMKYEEQIRAYFDDPAKQRELVAAVCRLVSVRSVKEEAQPGMPFGEGPARALDEALKLCDELGFATRNHDGYVGTAELNDKDTILHILAHMDVVGEGKGWDTDPYGPVEKDGVLYGRGVADDKGPAVAALFAMKCVKDLGLPLNHSARMILGTDEESGSEDIAHYYATEPYAKYTFSPDADFPVINIEKGHYHPDFGSTWAKSEVLPRVTGLKGGFRTNVVPPESQVLVVGVSAADLEAAAQQTAAETGATFTLEAAEEGTLILCAGKNAHAANPDGGNNAITALLTLLDRLPLADCGSTAAIKSMHTLFPHGDTRGEALGIAQADELSGPLTLNLALMTLDETGFSAKFDVRFPICANEDNCKKACEASFAARGITVTGDGDMTSVHHTDANSPFVRTLLACYENYTGVKDAKPLAIGGGTYVHDIPGGVAFGCELPGADPRMHGPNERIPVADLVLSCKIFAQAIAELCG</sequence>
<dbReference type="PANTHER" id="PTHR43808:SF31">
    <property type="entry name" value="N-ACETYL-L-CITRULLINE DEACETYLASE"/>
    <property type="match status" value="1"/>
</dbReference>
<keyword evidence="3" id="KW-0645">Protease</keyword>
<keyword evidence="5" id="KW-0378">Hydrolase</keyword>